<gene>
    <name evidence="1" type="ORF">PUN28_019047</name>
</gene>
<accession>A0AAW2EIK8</accession>
<dbReference type="EMBL" id="JADYXP020000024">
    <property type="protein sequence ID" value="KAL0101632.1"/>
    <property type="molecule type" value="Genomic_DNA"/>
</dbReference>
<evidence type="ECO:0000313" key="1">
    <source>
        <dbReference type="EMBL" id="KAL0101632.1"/>
    </source>
</evidence>
<proteinExistence type="predicted"/>
<protein>
    <submittedName>
        <fullName evidence="1">Uncharacterized protein</fullName>
    </submittedName>
</protein>
<comment type="caution">
    <text evidence="1">The sequence shown here is derived from an EMBL/GenBank/DDBJ whole genome shotgun (WGS) entry which is preliminary data.</text>
</comment>
<organism evidence="1 2">
    <name type="scientific">Cardiocondyla obscurior</name>
    <dbReference type="NCBI Taxonomy" id="286306"/>
    <lineage>
        <taxon>Eukaryota</taxon>
        <taxon>Metazoa</taxon>
        <taxon>Ecdysozoa</taxon>
        <taxon>Arthropoda</taxon>
        <taxon>Hexapoda</taxon>
        <taxon>Insecta</taxon>
        <taxon>Pterygota</taxon>
        <taxon>Neoptera</taxon>
        <taxon>Endopterygota</taxon>
        <taxon>Hymenoptera</taxon>
        <taxon>Apocrita</taxon>
        <taxon>Aculeata</taxon>
        <taxon>Formicoidea</taxon>
        <taxon>Formicidae</taxon>
        <taxon>Myrmicinae</taxon>
        <taxon>Cardiocondyla</taxon>
    </lineage>
</organism>
<keyword evidence="2" id="KW-1185">Reference proteome</keyword>
<evidence type="ECO:0000313" key="2">
    <source>
        <dbReference type="Proteomes" id="UP001430953"/>
    </source>
</evidence>
<dbReference type="AlphaFoldDB" id="A0AAW2EIK8"/>
<sequence length="181" mass="20609">MLFAPILKSAVVSPSSLSSRASIKEKKTANVRRTCSNLPGDNNNFFFPFSLFFFLFVRHVKMVFCNRHNFSQNYVKTQDEEEADHPATFDTLIFRGFFALVSLSTVADARDRRFSLSRPTQLLKQRINVVSFRNRSLVGRGKKNGCQDYSLQGTGENIKCSRNITAMLQNCKPKLISNLKI</sequence>
<name>A0AAW2EIK8_9HYME</name>
<dbReference type="Proteomes" id="UP001430953">
    <property type="component" value="Unassembled WGS sequence"/>
</dbReference>
<reference evidence="1 2" key="1">
    <citation type="submission" date="2023-03" db="EMBL/GenBank/DDBJ databases">
        <title>High recombination rates correlate with genetic variation in Cardiocondyla obscurior ants.</title>
        <authorList>
            <person name="Errbii M."/>
        </authorList>
    </citation>
    <scope>NUCLEOTIDE SEQUENCE [LARGE SCALE GENOMIC DNA]</scope>
    <source>
        <strain evidence="1">Alpha-2009</strain>
        <tissue evidence="1">Whole body</tissue>
    </source>
</reference>